<keyword evidence="1" id="KW-0732">Signal</keyword>
<accession>A0AAN4Z3I2</accession>
<keyword evidence="3" id="KW-1185">Reference proteome</keyword>
<dbReference type="Proteomes" id="UP001328107">
    <property type="component" value="Unassembled WGS sequence"/>
</dbReference>
<protein>
    <submittedName>
        <fullName evidence="2">Uncharacterized protein</fullName>
    </submittedName>
</protein>
<reference evidence="3" key="1">
    <citation type="submission" date="2022-10" db="EMBL/GenBank/DDBJ databases">
        <title>Genome assembly of Pristionchus species.</title>
        <authorList>
            <person name="Yoshida K."/>
            <person name="Sommer R.J."/>
        </authorList>
    </citation>
    <scope>NUCLEOTIDE SEQUENCE [LARGE SCALE GENOMIC DNA]</scope>
    <source>
        <strain evidence="3">RS5460</strain>
    </source>
</reference>
<evidence type="ECO:0000313" key="3">
    <source>
        <dbReference type="Proteomes" id="UP001328107"/>
    </source>
</evidence>
<comment type="caution">
    <text evidence="2">The sequence shown here is derived from an EMBL/GenBank/DDBJ whole genome shotgun (WGS) entry which is preliminary data.</text>
</comment>
<name>A0AAN4Z3I2_9BILA</name>
<evidence type="ECO:0000313" key="2">
    <source>
        <dbReference type="EMBL" id="GMR30717.1"/>
    </source>
</evidence>
<feature type="non-terminal residue" evidence="2">
    <location>
        <position position="1"/>
    </location>
</feature>
<gene>
    <name evidence="2" type="ORF">PMAYCL1PPCAC_00912</name>
</gene>
<feature type="signal peptide" evidence="1">
    <location>
        <begin position="1"/>
        <end position="18"/>
    </location>
</feature>
<proteinExistence type="predicted"/>
<evidence type="ECO:0000256" key="1">
    <source>
        <dbReference type="SAM" id="SignalP"/>
    </source>
</evidence>
<organism evidence="2 3">
    <name type="scientific">Pristionchus mayeri</name>
    <dbReference type="NCBI Taxonomy" id="1317129"/>
    <lineage>
        <taxon>Eukaryota</taxon>
        <taxon>Metazoa</taxon>
        <taxon>Ecdysozoa</taxon>
        <taxon>Nematoda</taxon>
        <taxon>Chromadorea</taxon>
        <taxon>Rhabditida</taxon>
        <taxon>Rhabditina</taxon>
        <taxon>Diplogasteromorpha</taxon>
        <taxon>Diplogasteroidea</taxon>
        <taxon>Neodiplogasteridae</taxon>
        <taxon>Pristionchus</taxon>
    </lineage>
</organism>
<sequence>LAAMLFIAFLSILCFANARVTFPNSEILQAPDIAGTNKVNFKCANQCKLYADRKYNLLMITQQGGLIANFNTIVSGNSFVPAGIVLPPGDDYYLENRGEVNPEFVLYIVDSTAPNYGAPVYAPQQTIGIAMAFPSRYATILSSYEAMWWSGFAGAFPTGYPRVYATGFDAANDDKCHPVYQARSQFNAEVSWPTIATAVQTIDFGFVGDHNVSVNYRKLADANKGVGSVIYTSPGYVGCTFNNGQNYHSPLNEINDSFKLNADSLDIEKTYNALQPGEPVRFRVNGENLDIVGSAGPTLDRKHYDKGAFNVEVSWIRTTPSSSFAMQLDFGSSNDGGLRTTTKIGRSLSALGAVFVIIAACLWV</sequence>
<dbReference type="AlphaFoldDB" id="A0AAN4Z3I2"/>
<feature type="chain" id="PRO_5043014876" evidence="1">
    <location>
        <begin position="19"/>
        <end position="364"/>
    </location>
</feature>
<dbReference type="EMBL" id="BTRK01000001">
    <property type="protein sequence ID" value="GMR30717.1"/>
    <property type="molecule type" value="Genomic_DNA"/>
</dbReference>